<feature type="compositionally biased region" description="Polar residues" evidence="1">
    <location>
        <begin position="17"/>
        <end position="29"/>
    </location>
</feature>
<organism evidence="2 3">
    <name type="scientific">Heterorhabditis bacteriophora</name>
    <name type="common">Entomopathogenic nematode worm</name>
    <dbReference type="NCBI Taxonomy" id="37862"/>
    <lineage>
        <taxon>Eukaryota</taxon>
        <taxon>Metazoa</taxon>
        <taxon>Ecdysozoa</taxon>
        <taxon>Nematoda</taxon>
        <taxon>Chromadorea</taxon>
        <taxon>Rhabditida</taxon>
        <taxon>Rhabditina</taxon>
        <taxon>Rhabditomorpha</taxon>
        <taxon>Strongyloidea</taxon>
        <taxon>Heterorhabditidae</taxon>
        <taxon>Heterorhabditis</taxon>
    </lineage>
</organism>
<evidence type="ECO:0000256" key="1">
    <source>
        <dbReference type="SAM" id="MobiDB-lite"/>
    </source>
</evidence>
<dbReference type="AlphaFoldDB" id="A0A1I7X0B1"/>
<evidence type="ECO:0000313" key="2">
    <source>
        <dbReference type="Proteomes" id="UP000095283"/>
    </source>
</evidence>
<keyword evidence="2" id="KW-1185">Reference proteome</keyword>
<proteinExistence type="predicted"/>
<sequence>MEKENKNEESGEAASNERGSNDNALIRGLTTTFMRNSRLPTW</sequence>
<reference evidence="3" key="1">
    <citation type="submission" date="2016-11" db="UniProtKB">
        <authorList>
            <consortium name="WormBaseParasite"/>
        </authorList>
    </citation>
    <scope>IDENTIFICATION</scope>
</reference>
<accession>A0A1I7X0B1</accession>
<dbReference type="Proteomes" id="UP000095283">
    <property type="component" value="Unplaced"/>
</dbReference>
<protein>
    <submittedName>
        <fullName evidence="3">Uncharacterized protein</fullName>
    </submittedName>
</protein>
<dbReference type="WBParaSite" id="Hba_10986">
    <property type="protein sequence ID" value="Hba_10986"/>
    <property type="gene ID" value="Hba_10986"/>
</dbReference>
<name>A0A1I7X0B1_HETBA</name>
<evidence type="ECO:0000313" key="3">
    <source>
        <dbReference type="WBParaSite" id="Hba_10986"/>
    </source>
</evidence>
<feature type="region of interest" description="Disordered" evidence="1">
    <location>
        <begin position="1"/>
        <end position="29"/>
    </location>
</feature>